<dbReference type="InterPro" id="IPR036097">
    <property type="entry name" value="HisK_dim/P_sf"/>
</dbReference>
<dbReference type="SUPFAM" id="SSF55874">
    <property type="entry name" value="ATPase domain of HSP90 chaperone/DNA topoisomerase II/histidine kinase"/>
    <property type="match status" value="1"/>
</dbReference>
<evidence type="ECO:0000256" key="2">
    <source>
        <dbReference type="ARBA" id="ARBA00004651"/>
    </source>
</evidence>
<organism evidence="16 17">
    <name type="scientific">Pelagibacterium flavum</name>
    <dbReference type="NCBI Taxonomy" id="2984530"/>
    <lineage>
        <taxon>Bacteria</taxon>
        <taxon>Pseudomonadati</taxon>
        <taxon>Pseudomonadota</taxon>
        <taxon>Alphaproteobacteria</taxon>
        <taxon>Hyphomicrobiales</taxon>
        <taxon>Devosiaceae</taxon>
        <taxon>Pelagibacterium</taxon>
    </lineage>
</organism>
<keyword evidence="7" id="KW-0812">Transmembrane</keyword>
<evidence type="ECO:0000313" key="16">
    <source>
        <dbReference type="EMBL" id="UYQ73921.1"/>
    </source>
</evidence>
<keyword evidence="11" id="KW-1133">Transmembrane helix</keyword>
<dbReference type="InterPro" id="IPR029151">
    <property type="entry name" value="Sensor-like_sf"/>
</dbReference>
<evidence type="ECO:0000256" key="3">
    <source>
        <dbReference type="ARBA" id="ARBA00012438"/>
    </source>
</evidence>
<evidence type="ECO:0000256" key="8">
    <source>
        <dbReference type="ARBA" id="ARBA00022741"/>
    </source>
</evidence>
<gene>
    <name evidence="16" type="ORF">OF122_09230</name>
</gene>
<keyword evidence="13" id="KW-0472">Membrane</keyword>
<dbReference type="InterPro" id="IPR036890">
    <property type="entry name" value="HATPase_C_sf"/>
</dbReference>
<dbReference type="InterPro" id="IPR003661">
    <property type="entry name" value="HisK_dim/P_dom"/>
</dbReference>
<dbReference type="Pfam" id="PF00512">
    <property type="entry name" value="HisKA"/>
    <property type="match status" value="1"/>
</dbReference>
<keyword evidence="12" id="KW-0902">Two-component regulatory system</keyword>
<dbReference type="GO" id="GO:0005524">
    <property type="term" value="F:ATP binding"/>
    <property type="evidence" value="ECO:0007669"/>
    <property type="project" value="UniProtKB-KW"/>
</dbReference>
<dbReference type="InterPro" id="IPR005467">
    <property type="entry name" value="His_kinase_dom"/>
</dbReference>
<evidence type="ECO:0000256" key="1">
    <source>
        <dbReference type="ARBA" id="ARBA00000085"/>
    </source>
</evidence>
<protein>
    <recommendedName>
        <fullName evidence="3">histidine kinase</fullName>
        <ecNumber evidence="3">2.7.13.3</ecNumber>
    </recommendedName>
</protein>
<comment type="catalytic activity">
    <reaction evidence="1">
        <text>ATP + protein L-histidine = ADP + protein N-phospho-L-histidine.</text>
        <dbReference type="EC" id="2.7.13.3"/>
    </reaction>
</comment>
<dbReference type="EC" id="2.7.13.3" evidence="3"/>
<evidence type="ECO:0000313" key="17">
    <source>
        <dbReference type="Proteomes" id="UP001163882"/>
    </source>
</evidence>
<dbReference type="SMART" id="SM00388">
    <property type="entry name" value="HisKA"/>
    <property type="match status" value="1"/>
</dbReference>
<feature type="coiled-coil region" evidence="14">
    <location>
        <begin position="327"/>
        <end position="375"/>
    </location>
</feature>
<feature type="domain" description="Histidine kinase" evidence="15">
    <location>
        <begin position="384"/>
        <end position="596"/>
    </location>
</feature>
<keyword evidence="5" id="KW-0597">Phosphoprotein</keyword>
<dbReference type="InterPro" id="IPR033479">
    <property type="entry name" value="dCache_1"/>
</dbReference>
<dbReference type="CDD" id="cd00082">
    <property type="entry name" value="HisKA"/>
    <property type="match status" value="1"/>
</dbReference>
<comment type="subcellular location">
    <subcellularLocation>
        <location evidence="2">Cell membrane</location>
        <topology evidence="2">Multi-pass membrane protein</topology>
    </subcellularLocation>
</comment>
<keyword evidence="4" id="KW-1003">Cell membrane</keyword>
<dbReference type="RefSeq" id="WP_264227478.1">
    <property type="nucleotide sequence ID" value="NZ_CP107716.1"/>
</dbReference>
<keyword evidence="6" id="KW-0808">Transferase</keyword>
<evidence type="ECO:0000256" key="12">
    <source>
        <dbReference type="ARBA" id="ARBA00023012"/>
    </source>
</evidence>
<evidence type="ECO:0000259" key="15">
    <source>
        <dbReference type="PROSITE" id="PS50109"/>
    </source>
</evidence>
<evidence type="ECO:0000256" key="7">
    <source>
        <dbReference type="ARBA" id="ARBA00022692"/>
    </source>
</evidence>
<dbReference type="SUPFAM" id="SSF103190">
    <property type="entry name" value="Sensory domain-like"/>
    <property type="match status" value="1"/>
</dbReference>
<evidence type="ECO:0000256" key="9">
    <source>
        <dbReference type="ARBA" id="ARBA00022777"/>
    </source>
</evidence>
<evidence type="ECO:0000256" key="11">
    <source>
        <dbReference type="ARBA" id="ARBA00022989"/>
    </source>
</evidence>
<proteinExistence type="predicted"/>
<dbReference type="Gene3D" id="6.10.250.3020">
    <property type="match status" value="1"/>
</dbReference>
<reference evidence="16" key="1">
    <citation type="submission" date="2022-10" db="EMBL/GenBank/DDBJ databases">
        <title>YIM 151497 complete genome.</title>
        <authorList>
            <person name="Chen X."/>
        </authorList>
    </citation>
    <scope>NUCLEOTIDE SEQUENCE</scope>
    <source>
        <strain evidence="16">YIM 151497</strain>
    </source>
</reference>
<keyword evidence="10 16" id="KW-0067">ATP-binding</keyword>
<dbReference type="PRINTS" id="PR00344">
    <property type="entry name" value="BCTRLSENSOR"/>
</dbReference>
<dbReference type="PROSITE" id="PS50109">
    <property type="entry name" value="HIS_KIN"/>
    <property type="match status" value="1"/>
</dbReference>
<dbReference type="Gene3D" id="1.10.287.130">
    <property type="match status" value="1"/>
</dbReference>
<evidence type="ECO:0000256" key="6">
    <source>
        <dbReference type="ARBA" id="ARBA00022679"/>
    </source>
</evidence>
<accession>A0ABY6ITE8</accession>
<dbReference type="Proteomes" id="UP001163882">
    <property type="component" value="Chromosome"/>
</dbReference>
<evidence type="ECO:0000256" key="4">
    <source>
        <dbReference type="ARBA" id="ARBA00022475"/>
    </source>
</evidence>
<dbReference type="Gene3D" id="3.30.450.20">
    <property type="entry name" value="PAS domain"/>
    <property type="match status" value="2"/>
</dbReference>
<keyword evidence="17" id="KW-1185">Reference proteome</keyword>
<evidence type="ECO:0000256" key="5">
    <source>
        <dbReference type="ARBA" id="ARBA00022553"/>
    </source>
</evidence>
<dbReference type="InterPro" id="IPR004358">
    <property type="entry name" value="Sig_transdc_His_kin-like_C"/>
</dbReference>
<dbReference type="Pfam" id="PF02518">
    <property type="entry name" value="HATPase_c"/>
    <property type="match status" value="1"/>
</dbReference>
<dbReference type="PIRSF" id="PIRSF036431">
    <property type="entry name" value="STHK_DctB"/>
    <property type="match status" value="1"/>
</dbReference>
<evidence type="ECO:0000256" key="14">
    <source>
        <dbReference type="SAM" id="Coils"/>
    </source>
</evidence>
<dbReference type="SUPFAM" id="SSF47384">
    <property type="entry name" value="Homodimeric domain of signal transducing histidine kinase"/>
    <property type="match status" value="1"/>
</dbReference>
<keyword evidence="8" id="KW-0547">Nucleotide-binding</keyword>
<dbReference type="Pfam" id="PF02743">
    <property type="entry name" value="dCache_1"/>
    <property type="match status" value="1"/>
</dbReference>
<evidence type="ECO:0000256" key="10">
    <source>
        <dbReference type="ARBA" id="ARBA00022840"/>
    </source>
</evidence>
<sequence length="610" mass="66011">MRKDRLRQYVQIALAALVVVTSAMGARVFWEQSALNAARSTGETRAELVAQTISDTIAQNTHFPLVLALDPDVQAVLGGSSDPDAIDVLNRKLETIEASGSPAALYVMKPDGHTIAASNWNTEGSFVGQYYGFRSYFTQAIAGGEGTYFGIGVTTGRAGYFIARAVGGDRPTGVTVAKIEFDDLEAIWARAAEHIMVTDENDIIFLASRPDWKYRSLAPVDETAITRIQSTQQYAGTEIEQLRIEEHSSDGGQVWIEGLPANGSFLRQTVHIPELGWTVNQLTDLSSVADASRDGTMIGATGSALVIAILFYLAQRQRSFAMERTARAELEQRVAERTSALREVNETLHIEVEERRRTERELRSAQNDLIQAGKLAALGQMSAAIAHEINQPLTAMRTYIATTRVFAPLGDTGAVLDNLEKVDNLAVRMGRITSHLKSFARKEGMGPAEVISVDRAVQKALDLVDVQLQTEAITIRTSIIPAFTLGNDVRLEQVVINLVRNAIDAVSETPDPIVELSMRAAGERIFIEVRDNGPGFDLAILETLFDPFVTTKSSGAGLGLGLTISYEIIREFGGSLRAANRPDGGAVLTIELLAANQASPALQSEVAGNG</sequence>
<dbReference type="InterPro" id="IPR003594">
    <property type="entry name" value="HATPase_dom"/>
</dbReference>
<keyword evidence="9" id="KW-0418">Kinase</keyword>
<dbReference type="InterPro" id="IPR017055">
    <property type="entry name" value="Sig_transdc_His_kinase_DctB"/>
</dbReference>
<name>A0ABY6ITE8_9HYPH</name>
<dbReference type="SMART" id="SM00387">
    <property type="entry name" value="HATPase_c"/>
    <property type="match status" value="1"/>
</dbReference>
<dbReference type="Gene3D" id="3.30.565.10">
    <property type="entry name" value="Histidine kinase-like ATPase, C-terminal domain"/>
    <property type="match status" value="1"/>
</dbReference>
<dbReference type="EMBL" id="CP107716">
    <property type="protein sequence ID" value="UYQ73921.1"/>
    <property type="molecule type" value="Genomic_DNA"/>
</dbReference>
<evidence type="ECO:0000256" key="13">
    <source>
        <dbReference type="ARBA" id="ARBA00023136"/>
    </source>
</evidence>
<keyword evidence="14" id="KW-0175">Coiled coil</keyword>
<dbReference type="PANTHER" id="PTHR43065">
    <property type="entry name" value="SENSOR HISTIDINE KINASE"/>
    <property type="match status" value="1"/>
</dbReference>
<dbReference type="PANTHER" id="PTHR43065:SF46">
    <property type="entry name" value="C4-DICARBOXYLATE TRANSPORT SENSOR PROTEIN DCTB"/>
    <property type="match status" value="1"/>
</dbReference>